<dbReference type="Pfam" id="PF00512">
    <property type="entry name" value="HisKA"/>
    <property type="match status" value="1"/>
</dbReference>
<keyword evidence="21" id="KW-1185">Reference proteome</keyword>
<evidence type="ECO:0000256" key="12">
    <source>
        <dbReference type="ARBA" id="ARBA00023012"/>
    </source>
</evidence>
<keyword evidence="14" id="KW-0175">Coiled coil</keyword>
<dbReference type="SMART" id="SM00304">
    <property type="entry name" value="HAMP"/>
    <property type="match status" value="1"/>
</dbReference>
<evidence type="ECO:0000256" key="9">
    <source>
        <dbReference type="ARBA" id="ARBA00022777"/>
    </source>
</evidence>
<comment type="catalytic activity">
    <reaction evidence="1">
        <text>ATP + protein L-histidine = ADP + protein N-phospho-L-histidine.</text>
        <dbReference type="EC" id="2.7.13.3"/>
    </reaction>
</comment>
<keyword evidence="12" id="KW-0902">Two-component regulatory system</keyword>
<keyword evidence="4" id="KW-1003">Cell membrane</keyword>
<keyword evidence="13 15" id="KW-0472">Membrane</keyword>
<dbReference type="InterPro" id="IPR036097">
    <property type="entry name" value="HisK_dim/P_sf"/>
</dbReference>
<dbReference type="PROSITE" id="PS50885">
    <property type="entry name" value="HAMP"/>
    <property type="match status" value="1"/>
</dbReference>
<feature type="transmembrane region" description="Helical" evidence="15">
    <location>
        <begin position="7"/>
        <end position="25"/>
    </location>
</feature>
<evidence type="ECO:0000256" key="2">
    <source>
        <dbReference type="ARBA" id="ARBA00004651"/>
    </source>
</evidence>
<sequence>MKLNTKLVMIMLTMLVVATLILFILNQFSQNDLVQEIQESSNVVSKAIQLSVEDLTSEEESTRLSEYLSHAKNKGVNEINIINNEGEIINSSDPAQVGKKREIKKLEKGLKRRGGGGGSSLKPYDLVVPVIVGDEQLGYVQINLLLDNIRDIQHANFVRRLSATVLVFMGGMILIIFLARRYTSPIHRLATGVNNVSAGDLSVTFEAESGDEIGELAENLNEMVKKLKEKEQLEKRLYEAEHLSKVGQLAAGIAHEIRNPLNYISLAIDHLKSELLPSCPEKGGELESIADNIKEEVRKANYMVLNFMNYGRPLKLKLQRVCYAELVDKAIHIMQDRLSERNMQVVREIPADLPAMYIDPELMRNCLCNFISNSMQAMTDGGVITLGAVVAPETGECRLSFGDSGVGIDEQDLEKVFQPYFTTREAGIGLGLAITERIVKEHGGRISVASRKGEGTTFTVILPASALARSEEQARQATLIAAGPNEASGN</sequence>
<keyword evidence="7 15" id="KW-0812">Transmembrane</keyword>
<dbReference type="GO" id="GO:0005524">
    <property type="term" value="F:ATP binding"/>
    <property type="evidence" value="ECO:0007669"/>
    <property type="project" value="UniProtKB-KW"/>
</dbReference>
<dbReference type="PANTHER" id="PTHR45528:SF1">
    <property type="entry name" value="SENSOR HISTIDINE KINASE CPXA"/>
    <property type="match status" value="1"/>
</dbReference>
<dbReference type="EMBL" id="CP096574">
    <property type="protein sequence ID" value="UPU36412.1"/>
    <property type="molecule type" value="Genomic_DNA"/>
</dbReference>
<dbReference type="Gene3D" id="1.10.287.130">
    <property type="match status" value="1"/>
</dbReference>
<evidence type="ECO:0000313" key="19">
    <source>
        <dbReference type="EMBL" id="UPU36412.1"/>
    </source>
</evidence>
<name>A0A6V8N012_9BACT</name>
<dbReference type="InterPro" id="IPR003594">
    <property type="entry name" value="HATPase_dom"/>
</dbReference>
<dbReference type="Gene3D" id="6.10.340.10">
    <property type="match status" value="1"/>
</dbReference>
<evidence type="ECO:0000256" key="1">
    <source>
        <dbReference type="ARBA" id="ARBA00000085"/>
    </source>
</evidence>
<proteinExistence type="predicted"/>
<keyword evidence="5" id="KW-0597">Phosphoprotein</keyword>
<evidence type="ECO:0000256" key="3">
    <source>
        <dbReference type="ARBA" id="ARBA00012438"/>
    </source>
</evidence>
<evidence type="ECO:0000256" key="6">
    <source>
        <dbReference type="ARBA" id="ARBA00022679"/>
    </source>
</evidence>
<dbReference type="SUPFAM" id="SSF158472">
    <property type="entry name" value="HAMP domain-like"/>
    <property type="match status" value="1"/>
</dbReference>
<feature type="coiled-coil region" evidence="14">
    <location>
        <begin position="210"/>
        <end position="243"/>
    </location>
</feature>
<dbReference type="Pfam" id="PF02518">
    <property type="entry name" value="HATPase_c"/>
    <property type="match status" value="1"/>
</dbReference>
<dbReference type="PANTHER" id="PTHR45528">
    <property type="entry name" value="SENSOR HISTIDINE KINASE CPXA"/>
    <property type="match status" value="1"/>
</dbReference>
<evidence type="ECO:0000256" key="13">
    <source>
        <dbReference type="ARBA" id="ARBA00023136"/>
    </source>
</evidence>
<feature type="domain" description="HAMP" evidence="17">
    <location>
        <begin position="180"/>
        <end position="232"/>
    </location>
</feature>
<dbReference type="InterPro" id="IPR036890">
    <property type="entry name" value="HATPase_C_sf"/>
</dbReference>
<dbReference type="AlphaFoldDB" id="A0A6V8N012"/>
<keyword evidence="10 19" id="KW-0067">ATP-binding</keyword>
<dbReference type="SUPFAM" id="SSF55874">
    <property type="entry name" value="ATPase domain of HSP90 chaperone/DNA topoisomerase II/histidine kinase"/>
    <property type="match status" value="1"/>
</dbReference>
<dbReference type="CDD" id="cd00082">
    <property type="entry name" value="HisKA"/>
    <property type="match status" value="1"/>
</dbReference>
<evidence type="ECO:0000313" key="20">
    <source>
        <dbReference type="Proteomes" id="UP000568888"/>
    </source>
</evidence>
<evidence type="ECO:0000256" key="7">
    <source>
        <dbReference type="ARBA" id="ARBA00022692"/>
    </source>
</evidence>
<keyword evidence="8" id="KW-0547">Nucleotide-binding</keyword>
<dbReference type="GO" id="GO:0000155">
    <property type="term" value="F:phosphorelay sensor kinase activity"/>
    <property type="evidence" value="ECO:0007669"/>
    <property type="project" value="InterPro"/>
</dbReference>
<feature type="domain" description="Histidine kinase" evidence="16">
    <location>
        <begin position="252"/>
        <end position="466"/>
    </location>
</feature>
<organism evidence="18 20">
    <name type="scientific">Geomonas paludis</name>
    <dbReference type="NCBI Taxonomy" id="2740185"/>
    <lineage>
        <taxon>Bacteria</taxon>
        <taxon>Pseudomonadati</taxon>
        <taxon>Thermodesulfobacteriota</taxon>
        <taxon>Desulfuromonadia</taxon>
        <taxon>Geobacterales</taxon>
        <taxon>Geobacteraceae</taxon>
        <taxon>Geomonas</taxon>
    </lineage>
</organism>
<dbReference type="CDD" id="cd06225">
    <property type="entry name" value="HAMP"/>
    <property type="match status" value="1"/>
</dbReference>
<evidence type="ECO:0000256" key="14">
    <source>
        <dbReference type="SAM" id="Coils"/>
    </source>
</evidence>
<dbReference type="PRINTS" id="PR00344">
    <property type="entry name" value="BCTRLSENSOR"/>
</dbReference>
<evidence type="ECO:0000259" key="17">
    <source>
        <dbReference type="PROSITE" id="PS50885"/>
    </source>
</evidence>
<dbReference type="InterPro" id="IPR004358">
    <property type="entry name" value="Sig_transdc_His_kin-like_C"/>
</dbReference>
<evidence type="ECO:0000259" key="16">
    <source>
        <dbReference type="PROSITE" id="PS50109"/>
    </source>
</evidence>
<evidence type="ECO:0000256" key="11">
    <source>
        <dbReference type="ARBA" id="ARBA00022989"/>
    </source>
</evidence>
<evidence type="ECO:0000256" key="5">
    <source>
        <dbReference type="ARBA" id="ARBA00022553"/>
    </source>
</evidence>
<accession>A0A6V8N012</accession>
<protein>
    <recommendedName>
        <fullName evidence="3">histidine kinase</fullName>
        <ecNumber evidence="3">2.7.13.3</ecNumber>
    </recommendedName>
</protein>
<dbReference type="PROSITE" id="PS50109">
    <property type="entry name" value="HIS_KIN"/>
    <property type="match status" value="1"/>
</dbReference>
<keyword evidence="11 15" id="KW-1133">Transmembrane helix</keyword>
<evidence type="ECO:0000313" key="21">
    <source>
        <dbReference type="Proteomes" id="UP000831485"/>
    </source>
</evidence>
<dbReference type="InterPro" id="IPR003661">
    <property type="entry name" value="HisK_dim/P_dom"/>
</dbReference>
<gene>
    <name evidence="18" type="ORF">GMPD_36810</name>
    <name evidence="19" type="ORF">M1B72_01520</name>
</gene>
<evidence type="ECO:0000256" key="4">
    <source>
        <dbReference type="ARBA" id="ARBA00022475"/>
    </source>
</evidence>
<reference evidence="18" key="2">
    <citation type="journal article" date="2021" name="Int. J. Syst. Evol. Microbiol.">
        <title>Geomonas silvestris sp. nov., Geomonas paludis sp. nov. and Geomonas limicola sp. nov., isolated from terrestrial environments, and emended description of the genus Geomonas.</title>
        <authorList>
            <person name="Itoh H."/>
            <person name="Xu Z."/>
            <person name="Masuda Y."/>
            <person name="Ushijima N."/>
            <person name="Hayakawa C."/>
            <person name="Shiratori Y."/>
            <person name="Senoo K."/>
        </authorList>
    </citation>
    <scope>NUCLEOTIDE SEQUENCE</scope>
    <source>
        <strain evidence="18">Red736</strain>
    </source>
</reference>
<dbReference type="EMBL" id="BLXY01000012">
    <property type="protein sequence ID" value="GFO65762.1"/>
    <property type="molecule type" value="Genomic_DNA"/>
</dbReference>
<dbReference type="GO" id="GO:0005886">
    <property type="term" value="C:plasma membrane"/>
    <property type="evidence" value="ECO:0007669"/>
    <property type="project" value="UniProtKB-SubCell"/>
</dbReference>
<dbReference type="Proteomes" id="UP000568888">
    <property type="component" value="Unassembled WGS sequence"/>
</dbReference>
<dbReference type="Pfam" id="PF00672">
    <property type="entry name" value="HAMP"/>
    <property type="match status" value="1"/>
</dbReference>
<dbReference type="Proteomes" id="UP000831485">
    <property type="component" value="Chromosome"/>
</dbReference>
<dbReference type="InterPro" id="IPR005467">
    <property type="entry name" value="His_kinase_dom"/>
</dbReference>
<dbReference type="InterPro" id="IPR003660">
    <property type="entry name" value="HAMP_dom"/>
</dbReference>
<reference evidence="20" key="1">
    <citation type="submission" date="2020-06" db="EMBL/GenBank/DDBJ databases">
        <title>Draft genomic sequecing of Geomonas sp. Red736.</title>
        <authorList>
            <person name="Itoh H."/>
            <person name="Xu Z.X."/>
            <person name="Ushijima N."/>
            <person name="Masuda Y."/>
            <person name="Shiratori Y."/>
            <person name="Senoo K."/>
        </authorList>
    </citation>
    <scope>NUCLEOTIDE SEQUENCE [LARGE SCALE GENOMIC DNA]</scope>
    <source>
        <strain evidence="20">Red736</strain>
    </source>
</reference>
<dbReference type="SMART" id="SM00387">
    <property type="entry name" value="HATPase_c"/>
    <property type="match status" value="1"/>
</dbReference>
<dbReference type="Gene3D" id="3.30.565.10">
    <property type="entry name" value="Histidine kinase-like ATPase, C-terminal domain"/>
    <property type="match status" value="1"/>
</dbReference>
<dbReference type="EC" id="2.7.13.3" evidence="3"/>
<evidence type="ECO:0000256" key="8">
    <source>
        <dbReference type="ARBA" id="ARBA00022741"/>
    </source>
</evidence>
<dbReference type="SMART" id="SM00388">
    <property type="entry name" value="HisKA"/>
    <property type="match status" value="1"/>
</dbReference>
<reference evidence="19" key="3">
    <citation type="submission" date="2022-04" db="EMBL/GenBank/DDBJ databases">
        <authorList>
            <person name="Liu G."/>
        </authorList>
    </citation>
    <scope>NUCLEOTIDE SEQUENCE</scope>
    <source>
        <strain evidence="19">RG22</strain>
    </source>
</reference>
<evidence type="ECO:0000313" key="18">
    <source>
        <dbReference type="EMBL" id="GFO65762.1"/>
    </source>
</evidence>
<evidence type="ECO:0000256" key="15">
    <source>
        <dbReference type="SAM" id="Phobius"/>
    </source>
</evidence>
<keyword evidence="6" id="KW-0808">Transferase</keyword>
<dbReference type="InterPro" id="IPR050398">
    <property type="entry name" value="HssS/ArlS-like"/>
</dbReference>
<feature type="transmembrane region" description="Helical" evidence="15">
    <location>
        <begin position="161"/>
        <end position="179"/>
    </location>
</feature>
<comment type="subcellular location">
    <subcellularLocation>
        <location evidence="2">Cell membrane</location>
        <topology evidence="2">Multi-pass membrane protein</topology>
    </subcellularLocation>
</comment>
<evidence type="ECO:0000256" key="10">
    <source>
        <dbReference type="ARBA" id="ARBA00022840"/>
    </source>
</evidence>
<dbReference type="SUPFAM" id="SSF47384">
    <property type="entry name" value="Homodimeric domain of signal transducing histidine kinase"/>
    <property type="match status" value="1"/>
</dbReference>
<keyword evidence="9 18" id="KW-0418">Kinase</keyword>
<dbReference type="RefSeq" id="WP_246404995.1">
    <property type="nucleotide sequence ID" value="NZ_BLXY01000012.1"/>
</dbReference>